<reference evidence="3 4" key="1">
    <citation type="submission" date="2020-03" db="EMBL/GenBank/DDBJ databases">
        <authorList>
            <consortium name="Genoscope - CEA"/>
            <person name="William W."/>
        </authorList>
    </citation>
    <scope>NUCLEOTIDE SEQUENCE [LARGE SCALE GENOMIC DNA]</scope>
    <source>
        <strain evidence="4">DSM 16959</strain>
    </source>
</reference>
<dbReference type="EC" id="3.8.1.5" evidence="3"/>
<evidence type="ECO:0000313" key="3">
    <source>
        <dbReference type="EMBL" id="CAB1370029.1"/>
    </source>
</evidence>
<dbReference type="GO" id="GO:0018786">
    <property type="term" value="F:haloalkane dehalogenase activity"/>
    <property type="evidence" value="ECO:0007669"/>
    <property type="project" value="UniProtKB-EC"/>
</dbReference>
<evidence type="ECO:0000256" key="1">
    <source>
        <dbReference type="ARBA" id="ARBA00022801"/>
    </source>
</evidence>
<proteinExistence type="predicted"/>
<sequence>MTANVLRTPDERFQNLPEFSFPPHYQQVQDDSLGSLRMHYLDEGPRDAPVVLMLHGEPTWCYLYRKLIPPLVAAGYRAVAPDHIGFGRSDKLAARSDYSYQRHVEWLGQLLTALDLRRITLVCQDWGGPIGLRILSEMPQRFDAVLATNTLLPNCEPPPRGVADWPGTIVRDWVHLTRNLTDLPIGETVSSVAVWPLSSEVRRAYDAPFPDPSYKAAALEFPALIPIHPHLPGVAENRRAWEFLERFEKPFLTAFSDADPSTKAWEKVFRERVPGAKKQAHVEIAHAGHFVQEEQGEVLAEALLGLLNRLYR</sequence>
<dbReference type="KEGG" id="doe:DENOEST_2870"/>
<gene>
    <name evidence="3" type="primary">dhmA</name>
    <name evidence="3" type="ORF">DENOEST_2870</name>
</gene>
<name>A0A6S6XVN7_9PROT</name>
<keyword evidence="4" id="KW-1185">Reference proteome</keyword>
<evidence type="ECO:0000313" key="4">
    <source>
        <dbReference type="Proteomes" id="UP000515733"/>
    </source>
</evidence>
<dbReference type="PRINTS" id="PR00412">
    <property type="entry name" value="EPOXHYDRLASE"/>
</dbReference>
<dbReference type="EMBL" id="LR778301">
    <property type="protein sequence ID" value="CAB1370029.1"/>
    <property type="molecule type" value="Genomic_DNA"/>
</dbReference>
<dbReference type="InterPro" id="IPR051340">
    <property type="entry name" value="Haloalkane_dehalogenase"/>
</dbReference>
<accession>A0A6S6XVN7</accession>
<dbReference type="Pfam" id="PF00561">
    <property type="entry name" value="Abhydrolase_1"/>
    <property type="match status" value="1"/>
</dbReference>
<evidence type="ECO:0000259" key="2">
    <source>
        <dbReference type="Pfam" id="PF00561"/>
    </source>
</evidence>
<dbReference type="Proteomes" id="UP000515733">
    <property type="component" value="Chromosome"/>
</dbReference>
<dbReference type="AlphaFoldDB" id="A0A6S6XVN7"/>
<dbReference type="RefSeq" id="WP_145771017.1">
    <property type="nucleotide sequence ID" value="NZ_LR778301.1"/>
</dbReference>
<dbReference type="InterPro" id="IPR000073">
    <property type="entry name" value="AB_hydrolase_1"/>
</dbReference>
<dbReference type="NCBIfam" id="NF002043">
    <property type="entry name" value="PRK00870.1"/>
    <property type="match status" value="1"/>
</dbReference>
<dbReference type="Gene3D" id="3.40.50.1820">
    <property type="entry name" value="alpha/beta hydrolase"/>
    <property type="match status" value="1"/>
</dbReference>
<dbReference type="GO" id="GO:0004301">
    <property type="term" value="F:epoxide hydrolase activity"/>
    <property type="evidence" value="ECO:0007669"/>
    <property type="project" value="TreeGrafter"/>
</dbReference>
<dbReference type="InterPro" id="IPR000639">
    <property type="entry name" value="Epox_hydrolase-like"/>
</dbReference>
<dbReference type="OrthoDB" id="64748at2"/>
<keyword evidence="1 3" id="KW-0378">Hydrolase</keyword>
<dbReference type="SUPFAM" id="SSF53474">
    <property type="entry name" value="alpha/beta-Hydrolases"/>
    <property type="match status" value="1"/>
</dbReference>
<organism evidence="3 4">
    <name type="scientific">Denitratisoma oestradiolicum</name>
    <dbReference type="NCBI Taxonomy" id="311182"/>
    <lineage>
        <taxon>Bacteria</taxon>
        <taxon>Pseudomonadati</taxon>
        <taxon>Pseudomonadota</taxon>
        <taxon>Betaproteobacteria</taxon>
        <taxon>Nitrosomonadales</taxon>
        <taxon>Sterolibacteriaceae</taxon>
        <taxon>Denitratisoma</taxon>
    </lineage>
</organism>
<protein>
    <submittedName>
        <fullName evidence="3">Haloalkane dehalogenase</fullName>
        <ecNumber evidence="3">3.8.1.5</ecNumber>
    </submittedName>
</protein>
<dbReference type="PANTHER" id="PTHR42977">
    <property type="entry name" value="HYDROLASE-RELATED"/>
    <property type="match status" value="1"/>
</dbReference>
<dbReference type="InterPro" id="IPR029058">
    <property type="entry name" value="AB_hydrolase_fold"/>
</dbReference>
<dbReference type="PANTHER" id="PTHR42977:SF3">
    <property type="entry name" value="AB HYDROLASE-1 DOMAIN-CONTAINING PROTEIN"/>
    <property type="match status" value="1"/>
</dbReference>
<feature type="domain" description="AB hydrolase-1" evidence="2">
    <location>
        <begin position="49"/>
        <end position="155"/>
    </location>
</feature>